<evidence type="ECO:0000256" key="6">
    <source>
        <dbReference type="PROSITE-ProRule" id="PRU00309"/>
    </source>
</evidence>
<evidence type="ECO:0000256" key="1">
    <source>
        <dbReference type="ARBA" id="ARBA00022723"/>
    </source>
</evidence>
<keyword evidence="3 6" id="KW-0863">Zinc-finger</keyword>
<dbReference type="PANTHER" id="PTHR24403:SF67">
    <property type="entry name" value="FI01116P-RELATED"/>
    <property type="match status" value="1"/>
</dbReference>
<dbReference type="SMART" id="SM00355">
    <property type="entry name" value="ZnF_C2H2"/>
    <property type="match status" value="7"/>
</dbReference>
<dbReference type="InterPro" id="IPR013087">
    <property type="entry name" value="Znf_C2H2_type"/>
</dbReference>
<sequence length="569" mass="65970">MVYCAVIGCSSNNNKKSKNVSNWRFFSFPKNKEICEQWVLRCYQQHKFNVQTARICSRHFVESDYCLKEKTLGLPQNKWKLKSEAIPSLHLIKSPKEQTSLSIVMEENLNKEQSPMAMETITEMEFVKVEIKIEPPEYHSDSFAVHQGTLDISDNYNVDEIVLSSIKSDPDITRGSIKTEVETEAGQSQAYKIKLEKHMDTATMEITEGLIVKSEDDCDRFIDVNPDMFYNEIDNDYTENEDDPKFMPTNHKAPLDTDNHYQNKYISHLHCQSSIDGESSVACKQHYVAYNKASGKLFSCCNCKNSPCCKVPLDEIMEEHKQDPDSISSASCKSSSSFKCICCNASFKTKRAMDEHVVKKHPKFKSTLSSKLHECTFCSYKTTKKDIFNNHMFKQHPDKVHRLTCEHCNSTCSSKPELDYHIEKKHPEFIHCTYESNHFKCNYCKGTYNTKRRINEHIAKKHSEFISTSPNSTSRSELLYICEHCNVSFTRKCRRDDHVLGKHPEFISKISCKVLECTYCSFKTAIKDRFEKHILRHVLNTCTHCNESFETKMMLNTHIFQKHDLISFI</sequence>
<dbReference type="AlphaFoldDB" id="A0A9P0KCZ8"/>
<comment type="caution">
    <text evidence="8">The sequence shown here is derived from an EMBL/GenBank/DDBJ whole genome shotgun (WGS) entry which is preliminary data.</text>
</comment>
<evidence type="ECO:0000256" key="4">
    <source>
        <dbReference type="ARBA" id="ARBA00022833"/>
    </source>
</evidence>
<evidence type="ECO:0000256" key="5">
    <source>
        <dbReference type="ARBA" id="ARBA00023125"/>
    </source>
</evidence>
<keyword evidence="5 6" id="KW-0238">DNA-binding</keyword>
<dbReference type="InterPro" id="IPR038441">
    <property type="entry name" value="THAP_Znf_sf"/>
</dbReference>
<dbReference type="GO" id="GO:0003677">
    <property type="term" value="F:DNA binding"/>
    <property type="evidence" value="ECO:0007669"/>
    <property type="project" value="UniProtKB-UniRule"/>
</dbReference>
<dbReference type="GO" id="GO:0010468">
    <property type="term" value="P:regulation of gene expression"/>
    <property type="evidence" value="ECO:0007669"/>
    <property type="project" value="TreeGrafter"/>
</dbReference>
<dbReference type="SUPFAM" id="SSF57716">
    <property type="entry name" value="Glucocorticoid receptor-like (DNA-binding domain)"/>
    <property type="match status" value="1"/>
</dbReference>
<dbReference type="OrthoDB" id="7331812at2759"/>
<keyword evidence="2" id="KW-0677">Repeat</keyword>
<reference evidence="8" key="1">
    <citation type="submission" date="2022-03" db="EMBL/GenBank/DDBJ databases">
        <authorList>
            <person name="Sayadi A."/>
        </authorList>
    </citation>
    <scope>NUCLEOTIDE SEQUENCE</scope>
</reference>
<feature type="domain" description="THAP-type" evidence="7">
    <location>
        <begin position="1"/>
        <end position="90"/>
    </location>
</feature>
<dbReference type="SMART" id="SM00980">
    <property type="entry name" value="THAP"/>
    <property type="match status" value="1"/>
</dbReference>
<dbReference type="Gene3D" id="6.20.210.20">
    <property type="entry name" value="THAP domain"/>
    <property type="match status" value="1"/>
</dbReference>
<accession>A0A9P0KCZ8</accession>
<dbReference type="InterPro" id="IPR006612">
    <property type="entry name" value="THAP_Znf"/>
</dbReference>
<dbReference type="Gene3D" id="3.30.160.60">
    <property type="entry name" value="Classic Zinc Finger"/>
    <property type="match status" value="2"/>
</dbReference>
<evidence type="ECO:0000259" key="7">
    <source>
        <dbReference type="PROSITE" id="PS50950"/>
    </source>
</evidence>
<evidence type="ECO:0000313" key="8">
    <source>
        <dbReference type="EMBL" id="CAH1968318.1"/>
    </source>
</evidence>
<organism evidence="8 9">
    <name type="scientific">Acanthoscelides obtectus</name>
    <name type="common">Bean weevil</name>
    <name type="synonym">Bruchus obtectus</name>
    <dbReference type="NCBI Taxonomy" id="200917"/>
    <lineage>
        <taxon>Eukaryota</taxon>
        <taxon>Metazoa</taxon>
        <taxon>Ecdysozoa</taxon>
        <taxon>Arthropoda</taxon>
        <taxon>Hexapoda</taxon>
        <taxon>Insecta</taxon>
        <taxon>Pterygota</taxon>
        <taxon>Neoptera</taxon>
        <taxon>Endopterygota</taxon>
        <taxon>Coleoptera</taxon>
        <taxon>Polyphaga</taxon>
        <taxon>Cucujiformia</taxon>
        <taxon>Chrysomeloidea</taxon>
        <taxon>Chrysomelidae</taxon>
        <taxon>Bruchinae</taxon>
        <taxon>Bruchini</taxon>
        <taxon>Acanthoscelides</taxon>
    </lineage>
</organism>
<dbReference type="PANTHER" id="PTHR24403">
    <property type="entry name" value="ZINC FINGER PROTEIN"/>
    <property type="match status" value="1"/>
</dbReference>
<gene>
    <name evidence="8" type="ORF">ACAOBT_LOCUS7775</name>
</gene>
<dbReference type="PROSITE" id="PS00028">
    <property type="entry name" value="ZINC_FINGER_C2H2_1"/>
    <property type="match status" value="5"/>
</dbReference>
<dbReference type="GO" id="GO:0008270">
    <property type="term" value="F:zinc ion binding"/>
    <property type="evidence" value="ECO:0007669"/>
    <property type="project" value="UniProtKB-KW"/>
</dbReference>
<dbReference type="Pfam" id="PF05485">
    <property type="entry name" value="THAP"/>
    <property type="match status" value="1"/>
</dbReference>
<protein>
    <recommendedName>
        <fullName evidence="7">THAP-type domain-containing protein</fullName>
    </recommendedName>
</protein>
<keyword evidence="9" id="KW-1185">Reference proteome</keyword>
<evidence type="ECO:0000256" key="2">
    <source>
        <dbReference type="ARBA" id="ARBA00022737"/>
    </source>
</evidence>
<dbReference type="EMBL" id="CAKOFQ010006751">
    <property type="protein sequence ID" value="CAH1968318.1"/>
    <property type="molecule type" value="Genomic_DNA"/>
</dbReference>
<dbReference type="PROSITE" id="PS50950">
    <property type="entry name" value="ZF_THAP"/>
    <property type="match status" value="1"/>
</dbReference>
<name>A0A9P0KCZ8_ACAOB</name>
<keyword evidence="1" id="KW-0479">Metal-binding</keyword>
<keyword evidence="4" id="KW-0862">Zinc</keyword>
<evidence type="ECO:0000256" key="3">
    <source>
        <dbReference type="ARBA" id="ARBA00022771"/>
    </source>
</evidence>
<dbReference type="Proteomes" id="UP001152888">
    <property type="component" value="Unassembled WGS sequence"/>
</dbReference>
<dbReference type="SMART" id="SM00692">
    <property type="entry name" value="DM3"/>
    <property type="match status" value="1"/>
</dbReference>
<dbReference type="InterPro" id="IPR050688">
    <property type="entry name" value="Zinc_finger/UBP_domain"/>
</dbReference>
<dbReference type="GO" id="GO:0005634">
    <property type="term" value="C:nucleus"/>
    <property type="evidence" value="ECO:0007669"/>
    <property type="project" value="TreeGrafter"/>
</dbReference>
<evidence type="ECO:0000313" key="9">
    <source>
        <dbReference type="Proteomes" id="UP001152888"/>
    </source>
</evidence>
<proteinExistence type="predicted"/>